<dbReference type="AlphaFoldDB" id="A0A1I0C8J3"/>
<evidence type="ECO:0000313" key="2">
    <source>
        <dbReference type="EMBL" id="SET15706.1"/>
    </source>
</evidence>
<sequence>MVTLFKLAITAETETTVLTKPNVERFFYTLDPQHIDQGTLTIPANAFVDDQGNPVEDITLVTENNGYYLLFINGVLQQEGLYTVTAANVQVIEAGDIPENAPITLIVTNFEPDAESETTIIT</sequence>
<dbReference type="RefSeq" id="WP_091351414.1">
    <property type="nucleotide sequence ID" value="NZ_FOIF01000063.1"/>
</dbReference>
<dbReference type="EMBL" id="FOIF01000063">
    <property type="protein sequence ID" value="SET15706.1"/>
    <property type="molecule type" value="Genomic_DNA"/>
</dbReference>
<gene>
    <name evidence="2" type="ORF">SAMN03080614_10634</name>
</gene>
<organism evidence="2 3">
    <name type="scientific">Anaerobranca gottschalkii DSM 13577</name>
    <dbReference type="NCBI Taxonomy" id="1120990"/>
    <lineage>
        <taxon>Bacteria</taxon>
        <taxon>Bacillati</taxon>
        <taxon>Bacillota</taxon>
        <taxon>Clostridia</taxon>
        <taxon>Eubacteriales</taxon>
        <taxon>Proteinivoracaceae</taxon>
        <taxon>Anaerobranca</taxon>
    </lineage>
</organism>
<feature type="domain" description="DUF4183" evidence="1">
    <location>
        <begin position="42"/>
        <end position="105"/>
    </location>
</feature>
<proteinExistence type="predicted"/>
<reference evidence="3" key="1">
    <citation type="submission" date="2016-10" db="EMBL/GenBank/DDBJ databases">
        <authorList>
            <person name="Varghese N."/>
            <person name="Submissions S."/>
        </authorList>
    </citation>
    <scope>NUCLEOTIDE SEQUENCE [LARGE SCALE GENOMIC DNA]</scope>
    <source>
        <strain evidence="3">DSM 13577</strain>
    </source>
</reference>
<protein>
    <recommendedName>
        <fullName evidence="1">DUF4183 domain-containing protein</fullName>
    </recommendedName>
</protein>
<accession>A0A1I0C8J3</accession>
<evidence type="ECO:0000259" key="1">
    <source>
        <dbReference type="Pfam" id="PF13799"/>
    </source>
</evidence>
<name>A0A1I0C8J3_9FIRM</name>
<dbReference type="OrthoDB" id="2623159at2"/>
<dbReference type="InterPro" id="IPR025237">
    <property type="entry name" value="DUF4183"/>
</dbReference>
<evidence type="ECO:0000313" key="3">
    <source>
        <dbReference type="Proteomes" id="UP000243819"/>
    </source>
</evidence>
<keyword evidence="3" id="KW-1185">Reference proteome</keyword>
<dbReference type="Proteomes" id="UP000243819">
    <property type="component" value="Unassembled WGS sequence"/>
</dbReference>
<dbReference type="Pfam" id="PF13799">
    <property type="entry name" value="DUF4183"/>
    <property type="match status" value="1"/>
</dbReference>
<dbReference type="STRING" id="1120990.SAMN03080614_10634"/>